<comment type="subcellular location">
    <subcellularLocation>
        <location evidence="3">Cytoplasm</location>
    </subcellularLocation>
</comment>
<dbReference type="EMBL" id="CP036426">
    <property type="protein sequence ID" value="QDV33493.1"/>
    <property type="molecule type" value="Genomic_DNA"/>
</dbReference>
<dbReference type="AlphaFoldDB" id="A0A518GY48"/>
<dbReference type="OrthoDB" id="9809485at2"/>
<accession>A0A518GY48</accession>
<dbReference type="GO" id="GO:0019843">
    <property type="term" value="F:rRNA binding"/>
    <property type="evidence" value="ECO:0007669"/>
    <property type="project" value="UniProtKB-KW"/>
</dbReference>
<dbReference type="HAMAP" id="MF_01820">
    <property type="entry name" value="GTPase_RsgA"/>
    <property type="match status" value="1"/>
</dbReference>
<evidence type="ECO:0000259" key="5">
    <source>
        <dbReference type="PROSITE" id="PS51721"/>
    </source>
</evidence>
<keyword evidence="3" id="KW-0690">Ribosome biogenesis</keyword>
<dbReference type="GO" id="GO:0003924">
    <property type="term" value="F:GTPase activity"/>
    <property type="evidence" value="ECO:0007669"/>
    <property type="project" value="UniProtKB-UniRule"/>
</dbReference>
<name>A0A518GY48_9BACT</name>
<dbReference type="SUPFAM" id="SSF52540">
    <property type="entry name" value="P-loop containing nucleoside triphosphate hydrolases"/>
    <property type="match status" value="1"/>
</dbReference>
<comment type="similarity">
    <text evidence="3">Belongs to the TRAFAC class YlqF/YawG GTPase family. RsgA subfamily.</text>
</comment>
<keyword evidence="7" id="KW-1185">Reference proteome</keyword>
<dbReference type="InterPro" id="IPR012340">
    <property type="entry name" value="NA-bd_OB-fold"/>
</dbReference>
<keyword evidence="3 6" id="KW-0378">Hydrolase</keyword>
<dbReference type="EC" id="3.6.1.-" evidence="3"/>
<dbReference type="Proteomes" id="UP000317835">
    <property type="component" value="Chromosome"/>
</dbReference>
<dbReference type="GO" id="GO:0005525">
    <property type="term" value="F:GTP binding"/>
    <property type="evidence" value="ECO:0007669"/>
    <property type="project" value="UniProtKB-UniRule"/>
</dbReference>
<dbReference type="RefSeq" id="WP_145267859.1">
    <property type="nucleotide sequence ID" value="NZ_CP036426.1"/>
</dbReference>
<keyword evidence="1 3" id="KW-0547">Nucleotide-binding</keyword>
<feature type="binding site" evidence="3">
    <location>
        <position position="344"/>
    </location>
    <ligand>
        <name>Zn(2+)</name>
        <dbReference type="ChEBI" id="CHEBI:29105"/>
    </ligand>
</feature>
<dbReference type="Pfam" id="PF03193">
    <property type="entry name" value="RsgA_GTPase"/>
    <property type="match status" value="1"/>
</dbReference>
<protein>
    <recommendedName>
        <fullName evidence="3">Small ribosomal subunit biogenesis GTPase RsgA</fullName>
        <ecNumber evidence="3">3.6.1.-</ecNumber>
    </recommendedName>
</protein>
<feature type="binding site" evidence="3">
    <location>
        <position position="352"/>
    </location>
    <ligand>
        <name>Zn(2+)</name>
        <dbReference type="ChEBI" id="CHEBI:29105"/>
    </ligand>
</feature>
<comment type="function">
    <text evidence="3">One of several proteins that assist in the late maturation steps of the functional core of the 30S ribosomal subunit. Helps release RbfA from mature subunits. May play a role in the assembly of ribosomal proteins into the subunit. Circularly permuted GTPase that catalyzes slow GTP hydrolysis, GTPase activity is stimulated by the 30S ribosomal subunit.</text>
</comment>
<proteinExistence type="inferred from homology"/>
<dbReference type="Gene3D" id="3.40.50.300">
    <property type="entry name" value="P-loop containing nucleotide triphosphate hydrolases"/>
    <property type="match status" value="1"/>
</dbReference>
<feature type="binding site" evidence="3">
    <location>
        <position position="339"/>
    </location>
    <ligand>
        <name>Zn(2+)</name>
        <dbReference type="ChEBI" id="CHEBI:29105"/>
    </ligand>
</feature>
<dbReference type="NCBIfam" id="TIGR00157">
    <property type="entry name" value="ribosome small subunit-dependent GTPase A"/>
    <property type="match status" value="1"/>
</dbReference>
<keyword evidence="3" id="KW-0963">Cytoplasm</keyword>
<sequence length="384" mass="43146">MSKKKKVRVAFRKNRQNRTRANDLTQRFEAGDLRGADPVAAERVRAKGALSRHRTVMQEVEEKGEEAPENDPMASLAVDLSECLPGRVLRVHGLESVVEAEDARRYRCGVRRVLKNLAIEGRNVVAVGDRVWFRPVGEDQGLIEKVEPRSGTVTRGYRHREHVIVSNVDQLLIVSAFAEPELKLPLIDRYLISAEKGGVRPVIVLNKADLVPLADYQWVFGLYAQLGYEVIPCSASDGLGVDRLREVLASGTTALSGQSGVGKTSLLNAVQPGLNLRVGEVSSWTRKGTHTTTYAELLRLQQGGYVVDTPGLRQFQLWDVEPWELEQYFIEFRPYIPHCRFPDCSHIHEADCSVKVALSREQIHEGRYESYLKLYHQQPIEGEG</sequence>
<dbReference type="InterPro" id="IPR027417">
    <property type="entry name" value="P-loop_NTPase"/>
</dbReference>
<evidence type="ECO:0000313" key="7">
    <source>
        <dbReference type="Proteomes" id="UP000317835"/>
    </source>
</evidence>
<evidence type="ECO:0000256" key="1">
    <source>
        <dbReference type="ARBA" id="ARBA00022741"/>
    </source>
</evidence>
<dbReference type="CDD" id="cd01854">
    <property type="entry name" value="YjeQ_EngC"/>
    <property type="match status" value="1"/>
</dbReference>
<dbReference type="Gene3D" id="1.10.40.50">
    <property type="entry name" value="Probable gtpase engc, domain 3"/>
    <property type="match status" value="1"/>
</dbReference>
<dbReference type="SUPFAM" id="SSF50249">
    <property type="entry name" value="Nucleic acid-binding proteins"/>
    <property type="match status" value="1"/>
</dbReference>
<dbReference type="GO" id="GO:0042274">
    <property type="term" value="P:ribosomal small subunit biogenesis"/>
    <property type="evidence" value="ECO:0007669"/>
    <property type="project" value="UniProtKB-UniRule"/>
</dbReference>
<feature type="domain" description="CP-type G" evidence="5">
    <location>
        <begin position="157"/>
        <end position="315"/>
    </location>
</feature>
<dbReference type="InterPro" id="IPR004881">
    <property type="entry name" value="Ribosome_biogen_GTPase_RsgA"/>
</dbReference>
<dbReference type="KEGG" id="tpla:ElP_13660"/>
<evidence type="ECO:0000259" key="4">
    <source>
        <dbReference type="PROSITE" id="PS50936"/>
    </source>
</evidence>
<keyword evidence="3" id="KW-0699">rRNA-binding</keyword>
<dbReference type="PROSITE" id="PS50936">
    <property type="entry name" value="ENGC_GTPASE"/>
    <property type="match status" value="1"/>
</dbReference>
<feature type="domain" description="EngC GTPase" evidence="4">
    <location>
        <begin position="166"/>
        <end position="313"/>
    </location>
</feature>
<dbReference type="GO" id="GO:0005737">
    <property type="term" value="C:cytoplasm"/>
    <property type="evidence" value="ECO:0007669"/>
    <property type="project" value="UniProtKB-SubCell"/>
</dbReference>
<keyword evidence="3" id="KW-0694">RNA-binding</keyword>
<feature type="binding site" evidence="3">
    <location>
        <position position="346"/>
    </location>
    <ligand>
        <name>Zn(2+)</name>
        <dbReference type="ChEBI" id="CHEBI:29105"/>
    </ligand>
</feature>
<organism evidence="6 7">
    <name type="scientific">Tautonia plasticadhaerens</name>
    <dbReference type="NCBI Taxonomy" id="2527974"/>
    <lineage>
        <taxon>Bacteria</taxon>
        <taxon>Pseudomonadati</taxon>
        <taxon>Planctomycetota</taxon>
        <taxon>Planctomycetia</taxon>
        <taxon>Isosphaerales</taxon>
        <taxon>Isosphaeraceae</taxon>
        <taxon>Tautonia</taxon>
    </lineage>
</organism>
<feature type="binding site" evidence="3">
    <location>
        <begin position="206"/>
        <end position="209"/>
    </location>
    <ligand>
        <name>GTP</name>
        <dbReference type="ChEBI" id="CHEBI:37565"/>
    </ligand>
</feature>
<evidence type="ECO:0000256" key="3">
    <source>
        <dbReference type="HAMAP-Rule" id="MF_01820"/>
    </source>
</evidence>
<dbReference type="InterPro" id="IPR030378">
    <property type="entry name" value="G_CP_dom"/>
</dbReference>
<keyword evidence="3" id="KW-0862">Zinc</keyword>
<dbReference type="PANTHER" id="PTHR32120:SF11">
    <property type="entry name" value="SMALL RIBOSOMAL SUBUNIT BIOGENESIS GTPASE RSGA 1, MITOCHONDRIAL-RELATED"/>
    <property type="match status" value="1"/>
</dbReference>
<comment type="subunit">
    <text evidence="3">Monomer. Associates with 30S ribosomal subunit, binds 16S rRNA.</text>
</comment>
<feature type="binding site" evidence="3">
    <location>
        <begin position="257"/>
        <end position="265"/>
    </location>
    <ligand>
        <name>GTP</name>
        <dbReference type="ChEBI" id="CHEBI:37565"/>
    </ligand>
</feature>
<dbReference type="PROSITE" id="PS51721">
    <property type="entry name" value="G_CP"/>
    <property type="match status" value="1"/>
</dbReference>
<evidence type="ECO:0000256" key="2">
    <source>
        <dbReference type="ARBA" id="ARBA00023134"/>
    </source>
</evidence>
<dbReference type="Gene3D" id="2.40.50.140">
    <property type="entry name" value="Nucleic acid-binding proteins"/>
    <property type="match status" value="1"/>
</dbReference>
<dbReference type="InterPro" id="IPR010914">
    <property type="entry name" value="RsgA_GTPase_dom"/>
</dbReference>
<keyword evidence="3" id="KW-0479">Metal-binding</keyword>
<comment type="cofactor">
    <cofactor evidence="3">
        <name>Zn(2+)</name>
        <dbReference type="ChEBI" id="CHEBI:29105"/>
    </cofactor>
    <text evidence="3">Binds 1 zinc ion per subunit.</text>
</comment>
<dbReference type="PANTHER" id="PTHR32120">
    <property type="entry name" value="SMALL RIBOSOMAL SUBUNIT BIOGENESIS GTPASE RSGA"/>
    <property type="match status" value="1"/>
</dbReference>
<reference evidence="6 7" key="1">
    <citation type="submission" date="2019-02" db="EMBL/GenBank/DDBJ databases">
        <title>Deep-cultivation of Planctomycetes and their phenomic and genomic characterization uncovers novel biology.</title>
        <authorList>
            <person name="Wiegand S."/>
            <person name="Jogler M."/>
            <person name="Boedeker C."/>
            <person name="Pinto D."/>
            <person name="Vollmers J."/>
            <person name="Rivas-Marin E."/>
            <person name="Kohn T."/>
            <person name="Peeters S.H."/>
            <person name="Heuer A."/>
            <person name="Rast P."/>
            <person name="Oberbeckmann S."/>
            <person name="Bunk B."/>
            <person name="Jeske O."/>
            <person name="Meyerdierks A."/>
            <person name="Storesund J.E."/>
            <person name="Kallscheuer N."/>
            <person name="Luecker S."/>
            <person name="Lage O.M."/>
            <person name="Pohl T."/>
            <person name="Merkel B.J."/>
            <person name="Hornburger P."/>
            <person name="Mueller R.-W."/>
            <person name="Bruemmer F."/>
            <person name="Labrenz M."/>
            <person name="Spormann A.M."/>
            <person name="Op den Camp H."/>
            <person name="Overmann J."/>
            <person name="Amann R."/>
            <person name="Jetten M.S.M."/>
            <person name="Mascher T."/>
            <person name="Medema M.H."/>
            <person name="Devos D.P."/>
            <person name="Kaster A.-K."/>
            <person name="Ovreas L."/>
            <person name="Rohde M."/>
            <person name="Galperin M.Y."/>
            <person name="Jogler C."/>
        </authorList>
    </citation>
    <scope>NUCLEOTIDE SEQUENCE [LARGE SCALE GENOMIC DNA]</scope>
    <source>
        <strain evidence="6 7">ElP</strain>
    </source>
</reference>
<gene>
    <name evidence="3 6" type="primary">rsgA</name>
    <name evidence="6" type="ORF">ElP_13660</name>
</gene>
<keyword evidence="2 3" id="KW-0342">GTP-binding</keyword>
<dbReference type="GO" id="GO:0046872">
    <property type="term" value="F:metal ion binding"/>
    <property type="evidence" value="ECO:0007669"/>
    <property type="project" value="UniProtKB-KW"/>
</dbReference>
<evidence type="ECO:0000313" key="6">
    <source>
        <dbReference type="EMBL" id="QDV33493.1"/>
    </source>
</evidence>